<dbReference type="EMBL" id="ML993590">
    <property type="protein sequence ID" value="KAF2168382.1"/>
    <property type="molecule type" value="Genomic_DNA"/>
</dbReference>
<keyword evidence="3" id="KW-1185">Reference proteome</keyword>
<evidence type="ECO:0000259" key="1">
    <source>
        <dbReference type="Pfam" id="PF24758"/>
    </source>
</evidence>
<accession>A0A6A6CRD0</accession>
<name>A0A6A6CRD0_ZASCE</name>
<dbReference type="Pfam" id="PF24758">
    <property type="entry name" value="LRR_At5g56370"/>
    <property type="match status" value="1"/>
</dbReference>
<dbReference type="Gene3D" id="3.80.10.10">
    <property type="entry name" value="Ribonuclease Inhibitor"/>
    <property type="match status" value="1"/>
</dbReference>
<dbReference type="GeneID" id="54565531"/>
<dbReference type="InterPro" id="IPR032675">
    <property type="entry name" value="LRR_dom_sf"/>
</dbReference>
<dbReference type="Proteomes" id="UP000799537">
    <property type="component" value="Unassembled WGS sequence"/>
</dbReference>
<proteinExistence type="predicted"/>
<organism evidence="2 3">
    <name type="scientific">Zasmidium cellare ATCC 36951</name>
    <dbReference type="NCBI Taxonomy" id="1080233"/>
    <lineage>
        <taxon>Eukaryota</taxon>
        <taxon>Fungi</taxon>
        <taxon>Dikarya</taxon>
        <taxon>Ascomycota</taxon>
        <taxon>Pezizomycotina</taxon>
        <taxon>Dothideomycetes</taxon>
        <taxon>Dothideomycetidae</taxon>
        <taxon>Mycosphaerellales</taxon>
        <taxon>Mycosphaerellaceae</taxon>
        <taxon>Zasmidium</taxon>
    </lineage>
</organism>
<evidence type="ECO:0000313" key="2">
    <source>
        <dbReference type="EMBL" id="KAF2168382.1"/>
    </source>
</evidence>
<evidence type="ECO:0000313" key="3">
    <source>
        <dbReference type="Proteomes" id="UP000799537"/>
    </source>
</evidence>
<dbReference type="InterPro" id="IPR055411">
    <property type="entry name" value="LRR_FXL15/At3g58940/PEG3-like"/>
</dbReference>
<dbReference type="SUPFAM" id="SSF52047">
    <property type="entry name" value="RNI-like"/>
    <property type="match status" value="1"/>
</dbReference>
<gene>
    <name evidence="2" type="ORF">M409DRAFT_53072</name>
</gene>
<dbReference type="RefSeq" id="XP_033669271.1">
    <property type="nucleotide sequence ID" value="XM_033812259.1"/>
</dbReference>
<sequence>MPDLPEELLQQIFENLQVSGPVDFVDDHRLHRQTLAAICRASKQCCRIAQPILFHTVHLGEYHVLIRSFWELLVQKPQLSRLVRSLHIDEWAHPRLEPEYTEEQIASELGQVRLEVSRPLQDYVENAMAPLRSILGHTYDTVLSRQLAGIEDGMLVYLIARCQELNCLELVVPHRFPNYTCVYSALKHMAQLPVAADPPPDVTNNQQLTRSLSQLKELQMHHWDTENAFDASEAIQFWTFSSLDVFRGNMIDCTRHDGLRGAPALRENNLRTLVLDNALIEADGLREILSRCPKVEVLSIAWGSASVGECVVNHQQLGQVLRDLPQLSKGLKKLVLDPLEALDYNESPEEFHEPLGSLKSFHSLEYLALSPKGLVGDDDENGEDYPNFASLPLTEMLPESLQTLDVREPPNVQYSDEAYENMMKDMMPLDTELYGLMNDTRFRKLHTIKMNRLINEKEMSPEDIGWKQVELKQTWLGRHDYALNRVHQQPADL</sequence>
<reference evidence="2" key="1">
    <citation type="journal article" date="2020" name="Stud. Mycol.">
        <title>101 Dothideomycetes genomes: a test case for predicting lifestyles and emergence of pathogens.</title>
        <authorList>
            <person name="Haridas S."/>
            <person name="Albert R."/>
            <person name="Binder M."/>
            <person name="Bloem J."/>
            <person name="Labutti K."/>
            <person name="Salamov A."/>
            <person name="Andreopoulos B."/>
            <person name="Baker S."/>
            <person name="Barry K."/>
            <person name="Bills G."/>
            <person name="Bluhm B."/>
            <person name="Cannon C."/>
            <person name="Castanera R."/>
            <person name="Culley D."/>
            <person name="Daum C."/>
            <person name="Ezra D."/>
            <person name="Gonzalez J."/>
            <person name="Henrissat B."/>
            <person name="Kuo A."/>
            <person name="Liang C."/>
            <person name="Lipzen A."/>
            <person name="Lutzoni F."/>
            <person name="Magnuson J."/>
            <person name="Mondo S."/>
            <person name="Nolan M."/>
            <person name="Ohm R."/>
            <person name="Pangilinan J."/>
            <person name="Park H.-J."/>
            <person name="Ramirez L."/>
            <person name="Alfaro M."/>
            <person name="Sun H."/>
            <person name="Tritt A."/>
            <person name="Yoshinaga Y."/>
            <person name="Zwiers L.-H."/>
            <person name="Turgeon B."/>
            <person name="Goodwin S."/>
            <person name="Spatafora J."/>
            <person name="Crous P."/>
            <person name="Grigoriev I."/>
        </authorList>
    </citation>
    <scope>NUCLEOTIDE SEQUENCE</scope>
    <source>
        <strain evidence="2">ATCC 36951</strain>
    </source>
</reference>
<protein>
    <recommendedName>
        <fullName evidence="1">F-box/LRR-repeat protein 15/At3g58940/PEG3-like LRR domain-containing protein</fullName>
    </recommendedName>
</protein>
<dbReference type="AlphaFoldDB" id="A0A6A6CRD0"/>
<feature type="domain" description="F-box/LRR-repeat protein 15/At3g58940/PEG3-like LRR" evidence="1">
    <location>
        <begin position="212"/>
        <end position="320"/>
    </location>
</feature>
<dbReference type="OrthoDB" id="2520703at2759"/>